<keyword evidence="3 6" id="KW-0863">Zinc-finger</keyword>
<evidence type="ECO:0000256" key="3">
    <source>
        <dbReference type="ARBA" id="ARBA00022771"/>
    </source>
</evidence>
<keyword evidence="5" id="KW-0067">ATP-binding</keyword>
<dbReference type="InterPro" id="IPR029067">
    <property type="entry name" value="CDC48_domain_2-like_sf"/>
</dbReference>
<evidence type="ECO:0000313" key="8">
    <source>
        <dbReference type="EMBL" id="OMJ93381.1"/>
    </source>
</evidence>
<dbReference type="OrthoDB" id="1302410at2759"/>
<dbReference type="SUPFAM" id="SSF57850">
    <property type="entry name" value="RING/U-box"/>
    <property type="match status" value="1"/>
</dbReference>
<dbReference type="GO" id="GO:0005524">
    <property type="term" value="F:ATP binding"/>
    <property type="evidence" value="ECO:0007669"/>
    <property type="project" value="UniProtKB-KW"/>
</dbReference>
<dbReference type="Proteomes" id="UP000187209">
    <property type="component" value="Unassembled WGS sequence"/>
</dbReference>
<evidence type="ECO:0000256" key="6">
    <source>
        <dbReference type="PROSITE-ProRule" id="PRU00175"/>
    </source>
</evidence>
<dbReference type="PANTHER" id="PTHR45931">
    <property type="entry name" value="SI:CH211-59O9.10"/>
    <property type="match status" value="1"/>
</dbReference>
<dbReference type="GO" id="GO:0061630">
    <property type="term" value="F:ubiquitin protein ligase activity"/>
    <property type="evidence" value="ECO:0007669"/>
    <property type="project" value="TreeGrafter"/>
</dbReference>
<evidence type="ECO:0000256" key="1">
    <source>
        <dbReference type="ARBA" id="ARBA00022723"/>
    </source>
</evidence>
<feature type="domain" description="RING-type" evidence="7">
    <location>
        <begin position="442"/>
        <end position="488"/>
    </location>
</feature>
<sequence>MGNTEVHEQKIDFFVSTHKPLESGIWLNIQGRRTRRSMFFQSPPSYVLNATLDGSPEIQELYFNCPNCKTQCFDTGLEKIVKCRCNNNFIRSNKVIKKVESSSVHTFDTHFNVQLNSPPSNFVPELLTLTLAVFREGLPENYITSGRTNFPIIFDQYLSPFFKQKLRCVGLNDYFKYQDAKFKVLGAFPSYGIVTEKTLISCSEVLSEHPIERIHILPILPHTLNENTFSSSIQPYFRSNPRHVISGEYIYIDSKAFMITACQPNDGIVNSETNFYFNGDPLEPIQYFTIVPFLEDLSYHYHALNRENLIEEIINSYIMNYFQGFKRIISLNQLINIDGVAFKIVDCWPHKGVTIDSSRIVYDGSMCRREAGEYYSPNTILIRRGNLMEDPLLILAQQMAQLQESMLEIGIHEIRGTSEETIRGLPNNIVNTVPEDPEAGKCMVCLCHYELGEETKTLPCCKIYIVHVFHSSCIEEWLRRSTFCPLCKSSVERR</sequence>
<dbReference type="PROSITE" id="PS50089">
    <property type="entry name" value="ZF_RING_2"/>
    <property type="match status" value="1"/>
</dbReference>
<gene>
    <name evidence="8" type="ORF">SteCoe_3622</name>
</gene>
<dbReference type="GO" id="GO:0006511">
    <property type="term" value="P:ubiquitin-dependent protein catabolic process"/>
    <property type="evidence" value="ECO:0007669"/>
    <property type="project" value="TreeGrafter"/>
</dbReference>
<evidence type="ECO:0000256" key="4">
    <source>
        <dbReference type="ARBA" id="ARBA00022833"/>
    </source>
</evidence>
<evidence type="ECO:0000259" key="7">
    <source>
        <dbReference type="PROSITE" id="PS50089"/>
    </source>
</evidence>
<keyword evidence="2" id="KW-0547">Nucleotide-binding</keyword>
<protein>
    <recommendedName>
        <fullName evidence="7">RING-type domain-containing protein</fullName>
    </recommendedName>
</protein>
<keyword evidence="1" id="KW-0479">Metal-binding</keyword>
<dbReference type="Gene3D" id="3.10.330.10">
    <property type="match status" value="3"/>
</dbReference>
<dbReference type="CDD" id="cd16454">
    <property type="entry name" value="RING-H2_PA-TM-RING"/>
    <property type="match status" value="1"/>
</dbReference>
<evidence type="ECO:0000313" key="9">
    <source>
        <dbReference type="Proteomes" id="UP000187209"/>
    </source>
</evidence>
<dbReference type="PANTHER" id="PTHR45931:SF3">
    <property type="entry name" value="RING ZINC FINGER-CONTAINING PROTEIN"/>
    <property type="match status" value="1"/>
</dbReference>
<dbReference type="InterPro" id="IPR013083">
    <property type="entry name" value="Znf_RING/FYVE/PHD"/>
</dbReference>
<dbReference type="AlphaFoldDB" id="A0A1R2CWP0"/>
<dbReference type="SUPFAM" id="SSF54585">
    <property type="entry name" value="Cdc48 domain 2-like"/>
    <property type="match status" value="1"/>
</dbReference>
<reference evidence="8 9" key="1">
    <citation type="submission" date="2016-11" db="EMBL/GenBank/DDBJ databases">
        <title>The macronuclear genome of Stentor coeruleus: a giant cell with tiny introns.</title>
        <authorList>
            <person name="Slabodnick M."/>
            <person name="Ruby J.G."/>
            <person name="Reiff S.B."/>
            <person name="Swart E.C."/>
            <person name="Gosai S."/>
            <person name="Prabakaran S."/>
            <person name="Witkowska E."/>
            <person name="Larue G.E."/>
            <person name="Fisher S."/>
            <person name="Freeman R.M."/>
            <person name="Gunawardena J."/>
            <person name="Chu W."/>
            <person name="Stover N.A."/>
            <person name="Gregory B.D."/>
            <person name="Nowacki M."/>
            <person name="Derisi J."/>
            <person name="Roy S.W."/>
            <person name="Marshall W.F."/>
            <person name="Sood P."/>
        </authorList>
    </citation>
    <scope>NUCLEOTIDE SEQUENCE [LARGE SCALE GENOMIC DNA]</scope>
    <source>
        <strain evidence="8">WM001</strain>
    </source>
</reference>
<keyword evidence="4" id="KW-0862">Zinc</keyword>
<dbReference type="InterPro" id="IPR051834">
    <property type="entry name" value="RING_finger_E3_ligase"/>
</dbReference>
<evidence type="ECO:0000256" key="5">
    <source>
        <dbReference type="ARBA" id="ARBA00022840"/>
    </source>
</evidence>
<organism evidence="8 9">
    <name type="scientific">Stentor coeruleus</name>
    <dbReference type="NCBI Taxonomy" id="5963"/>
    <lineage>
        <taxon>Eukaryota</taxon>
        <taxon>Sar</taxon>
        <taxon>Alveolata</taxon>
        <taxon>Ciliophora</taxon>
        <taxon>Postciliodesmatophora</taxon>
        <taxon>Heterotrichea</taxon>
        <taxon>Heterotrichida</taxon>
        <taxon>Stentoridae</taxon>
        <taxon>Stentor</taxon>
    </lineage>
</organism>
<dbReference type="Pfam" id="PF13639">
    <property type="entry name" value="zf-RING_2"/>
    <property type="match status" value="1"/>
</dbReference>
<dbReference type="EMBL" id="MPUH01000043">
    <property type="protein sequence ID" value="OMJ93381.1"/>
    <property type="molecule type" value="Genomic_DNA"/>
</dbReference>
<keyword evidence="9" id="KW-1185">Reference proteome</keyword>
<dbReference type="GO" id="GO:0005634">
    <property type="term" value="C:nucleus"/>
    <property type="evidence" value="ECO:0007669"/>
    <property type="project" value="TreeGrafter"/>
</dbReference>
<dbReference type="InterPro" id="IPR001841">
    <property type="entry name" value="Znf_RING"/>
</dbReference>
<dbReference type="Gene3D" id="3.30.40.10">
    <property type="entry name" value="Zinc/RING finger domain, C3HC4 (zinc finger)"/>
    <property type="match status" value="1"/>
</dbReference>
<accession>A0A1R2CWP0</accession>
<dbReference type="GO" id="GO:0008270">
    <property type="term" value="F:zinc ion binding"/>
    <property type="evidence" value="ECO:0007669"/>
    <property type="project" value="UniProtKB-KW"/>
</dbReference>
<comment type="caution">
    <text evidence="8">The sequence shown here is derived from an EMBL/GenBank/DDBJ whole genome shotgun (WGS) entry which is preliminary data.</text>
</comment>
<name>A0A1R2CWP0_9CILI</name>
<evidence type="ECO:0000256" key="2">
    <source>
        <dbReference type="ARBA" id="ARBA00022741"/>
    </source>
</evidence>
<proteinExistence type="predicted"/>